<dbReference type="Gene3D" id="3.50.50.60">
    <property type="entry name" value="FAD/NAD(P)-binding domain"/>
    <property type="match status" value="1"/>
</dbReference>
<dbReference type="Gene3D" id="2.60.40.790">
    <property type="match status" value="1"/>
</dbReference>
<feature type="domain" description="CS" evidence="1">
    <location>
        <begin position="402"/>
        <end position="494"/>
    </location>
</feature>
<sequence>MALRDFAKKSKREKEMIVSAAKMGPLPSLKLYTDFAREKVVRELNANLVQVNEEDVVSIEKLTAPECKTLAVPDGTCCKVTFASGNVVYSKAVVYCKSPQFKTLPQWAEEAKKNAPPGVLLHSQDLDCRKCDCAGKRVAVVGGGMTAAQLAWYAAKHGATVTMLTRHRVKKQEMEFDLGWQGMKLHRSFRWEHQTPSQRLSICEGARPQATINKLMWEALQDCLRDNRLELFQSCAVSEVLWNGSEWSISLTSTLGDERNRRRMFEEEDTPVVPAKVEADFIWLATGCADDCSSEKLLRTVQEKFPTRLVNGYPVLDDSLLAWPGLPLYLVGSLTMLSIGPAASLHPGWIQAAQKISTHLLGESFPIAGHVEQARLKEEVNLTVQRPKSLVEEDELGGRTKHEVEKYSWTDEEFLVTIRIYVNEPLQKDDVKVRFKKQGLELWALTRDNAYHLSVPLLYKPILEERCRLKVNEAKGRINLVLHKYDNHEWRFLKG</sequence>
<protein>
    <recommendedName>
        <fullName evidence="1">CS domain-containing protein</fullName>
    </recommendedName>
</protein>
<dbReference type="PROSITE" id="PS51203">
    <property type="entry name" value="CS"/>
    <property type="match status" value="1"/>
</dbReference>
<dbReference type="SUPFAM" id="SSF51905">
    <property type="entry name" value="FAD/NAD(P)-binding domain"/>
    <property type="match status" value="1"/>
</dbReference>
<accession>A0A7S3XDM8</accession>
<dbReference type="InterPro" id="IPR036188">
    <property type="entry name" value="FAD/NAD-bd_sf"/>
</dbReference>
<dbReference type="InterPro" id="IPR007052">
    <property type="entry name" value="CS_dom"/>
</dbReference>
<reference evidence="2" key="1">
    <citation type="submission" date="2021-01" db="EMBL/GenBank/DDBJ databases">
        <authorList>
            <person name="Corre E."/>
            <person name="Pelletier E."/>
            <person name="Niang G."/>
            <person name="Scheremetjew M."/>
            <person name="Finn R."/>
            <person name="Kale V."/>
            <person name="Holt S."/>
            <person name="Cochrane G."/>
            <person name="Meng A."/>
            <person name="Brown T."/>
            <person name="Cohen L."/>
        </authorList>
    </citation>
    <scope>NUCLEOTIDE SEQUENCE</scope>
    <source>
        <strain evidence="2">CCMP1897</strain>
    </source>
</reference>
<evidence type="ECO:0000259" key="1">
    <source>
        <dbReference type="PROSITE" id="PS51203"/>
    </source>
</evidence>
<dbReference type="AlphaFoldDB" id="A0A7S3XDM8"/>
<evidence type="ECO:0000313" key="2">
    <source>
        <dbReference type="EMBL" id="CAE0612719.1"/>
    </source>
</evidence>
<organism evidence="2">
    <name type="scientific">Picocystis salinarum</name>
    <dbReference type="NCBI Taxonomy" id="88271"/>
    <lineage>
        <taxon>Eukaryota</taxon>
        <taxon>Viridiplantae</taxon>
        <taxon>Chlorophyta</taxon>
        <taxon>Picocystophyceae</taxon>
        <taxon>Picocystales</taxon>
        <taxon>Picocystaceae</taxon>
        <taxon>Picocystis</taxon>
    </lineage>
</organism>
<dbReference type="Pfam" id="PF04969">
    <property type="entry name" value="CS"/>
    <property type="match status" value="1"/>
</dbReference>
<dbReference type="InterPro" id="IPR008978">
    <property type="entry name" value="HSP20-like_chaperone"/>
</dbReference>
<gene>
    <name evidence="2" type="ORF">PSAL00342_LOCUS6618</name>
</gene>
<dbReference type="PANTHER" id="PTHR38663">
    <property type="match status" value="1"/>
</dbReference>
<dbReference type="EMBL" id="HBIS01007419">
    <property type="protein sequence ID" value="CAE0612719.1"/>
    <property type="molecule type" value="Transcribed_RNA"/>
</dbReference>
<proteinExistence type="predicted"/>
<dbReference type="PANTHER" id="PTHR38663:SF1">
    <property type="entry name" value="L-ORNITHINE N(5)-MONOOXYGENASE"/>
    <property type="match status" value="1"/>
</dbReference>
<name>A0A7S3XDM8_9CHLO</name>
<dbReference type="SUPFAM" id="SSF49764">
    <property type="entry name" value="HSP20-like chaperones"/>
    <property type="match status" value="1"/>
</dbReference>